<name>W6YCG2_COCC2</name>
<dbReference type="OrthoDB" id="10255128at2759"/>
<protein>
    <submittedName>
        <fullName evidence="1">Uncharacterized protein</fullName>
    </submittedName>
</protein>
<dbReference type="Proteomes" id="UP000053841">
    <property type="component" value="Unassembled WGS sequence"/>
</dbReference>
<dbReference type="SUPFAM" id="SSF56784">
    <property type="entry name" value="HAD-like"/>
    <property type="match status" value="1"/>
</dbReference>
<accession>W6YCG2</accession>
<dbReference type="PANTHER" id="PTHR28181">
    <property type="entry name" value="UPF0655 PROTEIN YCR015C"/>
    <property type="match status" value="1"/>
</dbReference>
<organism evidence="1 2">
    <name type="scientific">Cochliobolus carbonum (strain 26-R-13)</name>
    <name type="common">Maize leaf spot fungus</name>
    <name type="synonym">Bipolaris zeicola</name>
    <dbReference type="NCBI Taxonomy" id="930089"/>
    <lineage>
        <taxon>Eukaryota</taxon>
        <taxon>Fungi</taxon>
        <taxon>Dikarya</taxon>
        <taxon>Ascomycota</taxon>
        <taxon>Pezizomycotina</taxon>
        <taxon>Dothideomycetes</taxon>
        <taxon>Pleosporomycetidae</taxon>
        <taxon>Pleosporales</taxon>
        <taxon>Pleosporineae</taxon>
        <taxon>Pleosporaceae</taxon>
        <taxon>Bipolaris</taxon>
    </lineage>
</organism>
<evidence type="ECO:0000313" key="1">
    <source>
        <dbReference type="EMBL" id="EUC33199.1"/>
    </source>
</evidence>
<dbReference type="EMBL" id="KI964615">
    <property type="protein sequence ID" value="EUC33199.1"/>
    <property type="molecule type" value="Genomic_DNA"/>
</dbReference>
<sequence length="300" mass="32937">MSTKPLFKKDQPIHWILDWDGTITKKDTLDALVSISAAEKPDLPTVDHWKSVSQAYMDDYTATMKKLVPTGALPTTIVEEKQLLAKLKEVEQRSLDRVHSSAIFTNLTRRGIELGASRVVELGQVQLRTGFPSFFKHIQSREGDAFAILSVNWSCHFIHSSLATSNISVASNAILSNELDGISAGVPSSGRIVAAASGEPDPIVSSGDKLQIFEQIKEANEPKVYIGDSWTDIECLLGADLGICIRDGPMGSSQKTLADALTRLGVPCPKLREWGQHKGSGVFWVRDFTEVLEWAENSFQ</sequence>
<gene>
    <name evidence="1" type="ORF">COCCADRAFT_96683</name>
</gene>
<reference evidence="1 2" key="1">
    <citation type="journal article" date="2013" name="PLoS Genet.">
        <title>Comparative genome structure, secondary metabolite, and effector coding capacity across Cochliobolus pathogens.</title>
        <authorList>
            <person name="Condon B.J."/>
            <person name="Leng Y."/>
            <person name="Wu D."/>
            <person name="Bushley K.E."/>
            <person name="Ohm R.A."/>
            <person name="Otillar R."/>
            <person name="Martin J."/>
            <person name="Schackwitz W."/>
            <person name="Grimwood J."/>
            <person name="MohdZainudin N."/>
            <person name="Xue C."/>
            <person name="Wang R."/>
            <person name="Manning V.A."/>
            <person name="Dhillon B."/>
            <person name="Tu Z.J."/>
            <person name="Steffenson B.J."/>
            <person name="Salamov A."/>
            <person name="Sun H."/>
            <person name="Lowry S."/>
            <person name="LaButti K."/>
            <person name="Han J."/>
            <person name="Copeland A."/>
            <person name="Lindquist E."/>
            <person name="Barry K."/>
            <person name="Schmutz J."/>
            <person name="Baker S.E."/>
            <person name="Ciuffetti L.M."/>
            <person name="Grigoriev I.V."/>
            <person name="Zhong S."/>
            <person name="Turgeon B.G."/>
        </authorList>
    </citation>
    <scope>NUCLEOTIDE SEQUENCE [LARGE SCALE GENOMIC DNA]</scope>
    <source>
        <strain evidence="1 2">26-R-13</strain>
    </source>
</reference>
<dbReference type="Gene3D" id="3.40.50.1000">
    <property type="entry name" value="HAD superfamily/HAD-like"/>
    <property type="match status" value="1"/>
</dbReference>
<dbReference type="GeneID" id="19154204"/>
<dbReference type="InterPro" id="IPR023214">
    <property type="entry name" value="HAD_sf"/>
</dbReference>
<dbReference type="KEGG" id="bze:COCCADRAFT_96683"/>
<dbReference type="AlphaFoldDB" id="W6YCG2"/>
<dbReference type="STRING" id="930089.W6YCG2"/>
<dbReference type="RefSeq" id="XP_007712502.1">
    <property type="nucleotide sequence ID" value="XM_007714312.1"/>
</dbReference>
<evidence type="ECO:0000313" key="2">
    <source>
        <dbReference type="Proteomes" id="UP000053841"/>
    </source>
</evidence>
<dbReference type="InterPro" id="IPR050849">
    <property type="entry name" value="HAD-like_hydrolase_phosphatase"/>
</dbReference>
<proteinExistence type="predicted"/>
<dbReference type="HOGENOM" id="CLU_056574_1_0_1"/>
<keyword evidence="2" id="KW-1185">Reference proteome</keyword>
<dbReference type="PANTHER" id="PTHR28181:SF1">
    <property type="entry name" value="COLD TOLERANCE PROTEIN 1"/>
    <property type="match status" value="1"/>
</dbReference>
<dbReference type="InterPro" id="IPR036412">
    <property type="entry name" value="HAD-like_sf"/>
</dbReference>
<dbReference type="eggNOG" id="ENOG502S7B4">
    <property type="taxonomic scope" value="Eukaryota"/>
</dbReference>